<dbReference type="PANTHER" id="PTHR10334">
    <property type="entry name" value="CYSTEINE-RICH SECRETORY PROTEIN-RELATED"/>
    <property type="match status" value="1"/>
</dbReference>
<reference evidence="2 3" key="1">
    <citation type="journal article" date="2017" name="Nat. Ecol. Evol.">
        <title>Scallop genome provides insights into evolution of bilaterian karyotype and development.</title>
        <authorList>
            <person name="Wang S."/>
            <person name="Zhang J."/>
            <person name="Jiao W."/>
            <person name="Li J."/>
            <person name="Xun X."/>
            <person name="Sun Y."/>
            <person name="Guo X."/>
            <person name="Huan P."/>
            <person name="Dong B."/>
            <person name="Zhang L."/>
            <person name="Hu X."/>
            <person name="Sun X."/>
            <person name="Wang J."/>
            <person name="Zhao C."/>
            <person name="Wang Y."/>
            <person name="Wang D."/>
            <person name="Huang X."/>
            <person name="Wang R."/>
            <person name="Lv J."/>
            <person name="Li Y."/>
            <person name="Zhang Z."/>
            <person name="Liu B."/>
            <person name="Lu W."/>
            <person name="Hui Y."/>
            <person name="Liang J."/>
            <person name="Zhou Z."/>
            <person name="Hou R."/>
            <person name="Li X."/>
            <person name="Liu Y."/>
            <person name="Li H."/>
            <person name="Ning X."/>
            <person name="Lin Y."/>
            <person name="Zhao L."/>
            <person name="Xing Q."/>
            <person name="Dou J."/>
            <person name="Li Y."/>
            <person name="Mao J."/>
            <person name="Guo H."/>
            <person name="Dou H."/>
            <person name="Li T."/>
            <person name="Mu C."/>
            <person name="Jiang W."/>
            <person name="Fu Q."/>
            <person name="Fu X."/>
            <person name="Miao Y."/>
            <person name="Liu J."/>
            <person name="Yu Q."/>
            <person name="Li R."/>
            <person name="Liao H."/>
            <person name="Li X."/>
            <person name="Kong Y."/>
            <person name="Jiang Z."/>
            <person name="Chourrout D."/>
            <person name="Li R."/>
            <person name="Bao Z."/>
        </authorList>
    </citation>
    <scope>NUCLEOTIDE SEQUENCE [LARGE SCALE GENOMIC DNA]</scope>
    <source>
        <strain evidence="2 3">PY_sf001</strain>
    </source>
</reference>
<dbReference type="AlphaFoldDB" id="A0A210QC95"/>
<sequence>MQFDDGDVHYQFDSNNYGLFINLTTCKIISGVSIIKEKQQFDLSDGIKYKMDALSISLVIVTTLATICGSLQDISRYRGYIQTYHNNLRANERAADMKYMNYDMGLEQRAASWASRCSFRHQMAGFGENLAFVSSTGQAVDDMYSINNAMRNWYGERGLWHGGTGHCGAACHYTQIVWSRTTRLGCALNLCAVLPDGNGRVYRNAKYFVCFYSPMGNWVGEPAFLRGQPCSRCPAGNSCFNGLCVGPVAASVGPPVELSSGLDSDQPRAEAEDEGVPKTAILIMELPRVIDPRNLE</sequence>
<proteinExistence type="predicted"/>
<dbReference type="InterPro" id="IPR035940">
    <property type="entry name" value="CAP_sf"/>
</dbReference>
<dbReference type="Proteomes" id="UP000242188">
    <property type="component" value="Unassembled WGS sequence"/>
</dbReference>
<dbReference type="EMBL" id="NEDP02004192">
    <property type="protein sequence ID" value="OWF46373.1"/>
    <property type="molecule type" value="Genomic_DNA"/>
</dbReference>
<dbReference type="CDD" id="cd05380">
    <property type="entry name" value="CAP_euk"/>
    <property type="match status" value="1"/>
</dbReference>
<evidence type="ECO:0000259" key="1">
    <source>
        <dbReference type="SMART" id="SM00198"/>
    </source>
</evidence>
<dbReference type="OrthoDB" id="674273at2759"/>
<dbReference type="InterPro" id="IPR014044">
    <property type="entry name" value="CAP_dom"/>
</dbReference>
<protein>
    <submittedName>
        <fullName evidence="2">Cysteine-rich secretory protein LCCL domain-containing 2</fullName>
    </submittedName>
</protein>
<dbReference type="SUPFAM" id="SSF55797">
    <property type="entry name" value="PR-1-like"/>
    <property type="match status" value="1"/>
</dbReference>
<gene>
    <name evidence="2" type="ORF">KP79_PYT09298</name>
</gene>
<dbReference type="InterPro" id="IPR001283">
    <property type="entry name" value="CRISP-related"/>
</dbReference>
<keyword evidence="3" id="KW-1185">Reference proteome</keyword>
<dbReference type="PRINTS" id="PR00837">
    <property type="entry name" value="V5TPXLIKE"/>
</dbReference>
<accession>A0A210QC95</accession>
<evidence type="ECO:0000313" key="3">
    <source>
        <dbReference type="Proteomes" id="UP000242188"/>
    </source>
</evidence>
<name>A0A210QC95_MIZYE</name>
<dbReference type="SMART" id="SM00198">
    <property type="entry name" value="SCP"/>
    <property type="match status" value="1"/>
</dbReference>
<dbReference type="Gene3D" id="3.40.33.10">
    <property type="entry name" value="CAP"/>
    <property type="match status" value="1"/>
</dbReference>
<feature type="domain" description="SCP" evidence="1">
    <location>
        <begin position="76"/>
        <end position="220"/>
    </location>
</feature>
<dbReference type="STRING" id="6573.A0A210QC95"/>
<comment type="caution">
    <text evidence="2">The sequence shown here is derived from an EMBL/GenBank/DDBJ whole genome shotgun (WGS) entry which is preliminary data.</text>
</comment>
<organism evidence="2 3">
    <name type="scientific">Mizuhopecten yessoensis</name>
    <name type="common">Japanese scallop</name>
    <name type="synonym">Patinopecten yessoensis</name>
    <dbReference type="NCBI Taxonomy" id="6573"/>
    <lineage>
        <taxon>Eukaryota</taxon>
        <taxon>Metazoa</taxon>
        <taxon>Spiralia</taxon>
        <taxon>Lophotrochozoa</taxon>
        <taxon>Mollusca</taxon>
        <taxon>Bivalvia</taxon>
        <taxon>Autobranchia</taxon>
        <taxon>Pteriomorphia</taxon>
        <taxon>Pectinida</taxon>
        <taxon>Pectinoidea</taxon>
        <taxon>Pectinidae</taxon>
        <taxon>Mizuhopecten</taxon>
    </lineage>
</organism>
<dbReference type="Pfam" id="PF00188">
    <property type="entry name" value="CAP"/>
    <property type="match status" value="1"/>
</dbReference>
<evidence type="ECO:0000313" key="2">
    <source>
        <dbReference type="EMBL" id="OWF46373.1"/>
    </source>
</evidence>